<evidence type="ECO:0000313" key="4">
    <source>
        <dbReference type="Proteomes" id="UP000587586"/>
    </source>
</evidence>
<comment type="caution">
    <text evidence="3">The sequence shown here is derived from an EMBL/GenBank/DDBJ whole genome shotgun (WGS) entry which is preliminary data.</text>
</comment>
<proteinExistence type="predicted"/>
<keyword evidence="1" id="KW-0472">Membrane</keyword>
<dbReference type="InterPro" id="IPR024478">
    <property type="entry name" value="HlyB_4HB_MCP"/>
</dbReference>
<evidence type="ECO:0000256" key="1">
    <source>
        <dbReference type="SAM" id="Phobius"/>
    </source>
</evidence>
<dbReference type="AlphaFoldDB" id="A0A6V8NCM0"/>
<gene>
    <name evidence="3" type="ORF">GMLC_28620</name>
</gene>
<protein>
    <recommendedName>
        <fullName evidence="2">Chemotaxis methyl-accepting receptor HlyB-like 4HB MCP domain-containing protein</fullName>
    </recommendedName>
</protein>
<keyword evidence="1" id="KW-1133">Transmembrane helix</keyword>
<evidence type="ECO:0000313" key="3">
    <source>
        <dbReference type="EMBL" id="GFO69283.1"/>
    </source>
</evidence>
<feature type="transmembrane region" description="Helical" evidence="1">
    <location>
        <begin position="13"/>
        <end position="35"/>
    </location>
</feature>
<reference evidence="4" key="1">
    <citation type="submission" date="2020-06" db="EMBL/GenBank/DDBJ databases">
        <title>Draft genomic sequecing of Geomonas sp. Red745.</title>
        <authorList>
            <person name="Itoh H."/>
            <person name="Xu Z.X."/>
            <person name="Ushijima N."/>
            <person name="Masuda Y."/>
            <person name="Shiratori Y."/>
            <person name="Senoo K."/>
        </authorList>
    </citation>
    <scope>NUCLEOTIDE SEQUENCE [LARGE SCALE GENOMIC DNA]</scope>
    <source>
        <strain evidence="4">Red745</strain>
    </source>
</reference>
<keyword evidence="1" id="KW-0812">Transmembrane</keyword>
<dbReference type="EMBL" id="BLXZ01000005">
    <property type="protein sequence ID" value="GFO69283.1"/>
    <property type="molecule type" value="Genomic_DNA"/>
</dbReference>
<name>A0A6V8NCM0_9BACT</name>
<sequence length="302" mass="32945">MNFWGDLKVRTKMMTLVMISCLGLVLVGSIGMINLSRMNQEEQTLSDGITQTAVLQDLKNEFLTMRLDLVYLLSLKDTAKAKEKTEDFESRAAAVRKGVQFYEKCDIEPSERRKIQDFRALFEKYVDQGKILAEKAAAIQRAVSAEALDEAVSFATGQLAPLYQKPAKLVAELVDAHLKEGVDVRKASAADFQHTRRIMLAIILFVALGTFVGGFLITNSVVGPLKEVFATLRRVADGFLGARCTVVSKEKRVPSPLAGEGQGEGEVAYSELMAASPTLLPPPVKGGGMLPSRNCGMNLCKA</sequence>
<evidence type="ECO:0000259" key="2">
    <source>
        <dbReference type="Pfam" id="PF12729"/>
    </source>
</evidence>
<dbReference type="RefSeq" id="WP_183361852.1">
    <property type="nucleotide sequence ID" value="NZ_BLXZ01000005.1"/>
</dbReference>
<keyword evidence="4" id="KW-1185">Reference proteome</keyword>
<dbReference type="Pfam" id="PF12729">
    <property type="entry name" value="4HB_MCP_1"/>
    <property type="match status" value="1"/>
</dbReference>
<dbReference type="Proteomes" id="UP000587586">
    <property type="component" value="Unassembled WGS sequence"/>
</dbReference>
<dbReference type="Gene3D" id="6.10.340.10">
    <property type="match status" value="1"/>
</dbReference>
<feature type="transmembrane region" description="Helical" evidence="1">
    <location>
        <begin position="198"/>
        <end position="217"/>
    </location>
</feature>
<organism evidence="3 4">
    <name type="scientific">Geomonas limicola</name>
    <dbReference type="NCBI Taxonomy" id="2740186"/>
    <lineage>
        <taxon>Bacteria</taxon>
        <taxon>Pseudomonadati</taxon>
        <taxon>Thermodesulfobacteriota</taxon>
        <taxon>Desulfuromonadia</taxon>
        <taxon>Geobacterales</taxon>
        <taxon>Geobacteraceae</taxon>
        <taxon>Geomonas</taxon>
    </lineage>
</organism>
<accession>A0A6V8NCM0</accession>
<feature type="domain" description="Chemotaxis methyl-accepting receptor HlyB-like 4HB MCP" evidence="2">
    <location>
        <begin position="6"/>
        <end position="190"/>
    </location>
</feature>